<gene>
    <name evidence="1" type="ORF">GLOINDRAFT_32072</name>
</gene>
<dbReference type="HOGENOM" id="CLU_2590975_0_0_1"/>
<sequence length="80" mass="8629">MLLNDLNVFVNEDGKENKLTEVDYVLKTVAPAMDIIFSDVNHIIGLQCPKSGSKYGLGGVASVIEVESTRSPIASTIFKS</sequence>
<dbReference type="EMBL" id="KI289544">
    <property type="protein sequence ID" value="ESA08123.1"/>
    <property type="molecule type" value="Genomic_DNA"/>
</dbReference>
<evidence type="ECO:0000313" key="1">
    <source>
        <dbReference type="EMBL" id="ESA08123.1"/>
    </source>
</evidence>
<dbReference type="VEuPathDB" id="FungiDB:RhiirFUN_010267"/>
<dbReference type="AlphaFoldDB" id="U9TP92"/>
<name>U9TP92_RHIID</name>
<organism evidence="1">
    <name type="scientific">Rhizophagus irregularis (strain DAOM 181602 / DAOM 197198 / MUCL 43194)</name>
    <name type="common">Arbuscular mycorrhizal fungus</name>
    <name type="synonym">Glomus intraradices</name>
    <dbReference type="NCBI Taxonomy" id="747089"/>
    <lineage>
        <taxon>Eukaryota</taxon>
        <taxon>Fungi</taxon>
        <taxon>Fungi incertae sedis</taxon>
        <taxon>Mucoromycota</taxon>
        <taxon>Glomeromycotina</taxon>
        <taxon>Glomeromycetes</taxon>
        <taxon>Glomerales</taxon>
        <taxon>Glomeraceae</taxon>
        <taxon>Rhizophagus</taxon>
    </lineage>
</organism>
<protein>
    <submittedName>
        <fullName evidence="1">Uncharacterized protein</fullName>
    </submittedName>
</protein>
<accession>U9TP92</accession>
<reference evidence="1" key="1">
    <citation type="submission" date="2013-07" db="EMBL/GenBank/DDBJ databases">
        <title>The genome of an arbuscular mycorrhizal fungus provides insights into the evolution of the oldest plant symbiosis.</title>
        <authorList>
            <consortium name="DOE Joint Genome Institute"/>
            <person name="Tisserant E."/>
            <person name="Malbreil M."/>
            <person name="Kuo A."/>
            <person name="Kohler A."/>
            <person name="Symeonidi A."/>
            <person name="Balestrini R."/>
            <person name="Charron P."/>
            <person name="Duensing N."/>
            <person name="Frei-dit-Frey N."/>
            <person name="Gianinazzi-Pearson V."/>
            <person name="Gilbert B."/>
            <person name="Handa Y."/>
            <person name="Hijri M."/>
            <person name="Kaul R."/>
            <person name="Kawaguchi M."/>
            <person name="Krajinski F."/>
            <person name="Lammers P."/>
            <person name="Lapierre D."/>
            <person name="Masclaux F.G."/>
            <person name="Murat C."/>
            <person name="Morin E."/>
            <person name="Ndikumana S."/>
            <person name="Pagni M."/>
            <person name="Petitpierre D."/>
            <person name="Requena N."/>
            <person name="Rosikiewicz P."/>
            <person name="Riley R."/>
            <person name="Saito K."/>
            <person name="San Clemente H."/>
            <person name="Shapiro H."/>
            <person name="van Tuinen D."/>
            <person name="Becard G."/>
            <person name="Bonfante P."/>
            <person name="Paszkowski U."/>
            <person name="Shachar-Hill Y."/>
            <person name="Young J.P."/>
            <person name="Sanders I.R."/>
            <person name="Henrissat B."/>
            <person name="Rensing S.A."/>
            <person name="Grigoriev I.V."/>
            <person name="Corradi N."/>
            <person name="Roux C."/>
            <person name="Martin F."/>
        </authorList>
    </citation>
    <scope>NUCLEOTIDE SEQUENCE</scope>
    <source>
        <strain evidence="1">DAOM 197198</strain>
    </source>
</reference>
<proteinExistence type="predicted"/>